<protein>
    <recommendedName>
        <fullName evidence="1">BPL/LPL catalytic domain-containing protein</fullName>
    </recommendedName>
</protein>
<name>A0A2A4WYF6_UNCAE</name>
<dbReference type="PROSITE" id="PS51733">
    <property type="entry name" value="BPL_LPL_CATALYTIC"/>
    <property type="match status" value="1"/>
</dbReference>
<reference evidence="3" key="1">
    <citation type="submission" date="2017-08" db="EMBL/GenBank/DDBJ databases">
        <title>A dynamic microbial community with high functional redundancy inhabits the cold, oxic subseafloor aquifer.</title>
        <authorList>
            <person name="Tully B.J."/>
            <person name="Wheat C.G."/>
            <person name="Glazer B.T."/>
            <person name="Huber J.A."/>
        </authorList>
    </citation>
    <scope>NUCLEOTIDE SEQUENCE [LARGE SCALE GENOMIC DNA]</scope>
</reference>
<dbReference type="EMBL" id="NVUK01000052">
    <property type="protein sequence ID" value="PCI75266.1"/>
    <property type="molecule type" value="Genomic_DNA"/>
</dbReference>
<dbReference type="InterPro" id="IPR045864">
    <property type="entry name" value="aa-tRNA-synth_II/BPL/LPL"/>
</dbReference>
<evidence type="ECO:0000313" key="3">
    <source>
        <dbReference type="Proteomes" id="UP000218775"/>
    </source>
</evidence>
<dbReference type="AlphaFoldDB" id="A0A2A4WYF6"/>
<accession>A0A2A4WYF6</accession>
<evidence type="ECO:0000313" key="2">
    <source>
        <dbReference type="EMBL" id="PCI75266.1"/>
    </source>
</evidence>
<dbReference type="InterPro" id="IPR050664">
    <property type="entry name" value="Octanoyltrans_LipM/LipL"/>
</dbReference>
<proteinExistence type="predicted"/>
<organism evidence="2 3">
    <name type="scientific">Aerophobetes bacterium</name>
    <dbReference type="NCBI Taxonomy" id="2030807"/>
    <lineage>
        <taxon>Bacteria</taxon>
        <taxon>Candidatus Aerophobota</taxon>
    </lineage>
</organism>
<gene>
    <name evidence="2" type="ORF">COB21_05875</name>
</gene>
<dbReference type="PANTHER" id="PTHR43679">
    <property type="entry name" value="OCTANOYLTRANSFERASE LIPM-RELATED"/>
    <property type="match status" value="1"/>
</dbReference>
<dbReference type="Pfam" id="PF03099">
    <property type="entry name" value="BPL_LplA_LipB"/>
    <property type="match status" value="1"/>
</dbReference>
<dbReference type="InterPro" id="IPR004143">
    <property type="entry name" value="BPL_LPL_catalytic"/>
</dbReference>
<comment type="caution">
    <text evidence="2">The sequence shown here is derived from an EMBL/GenBank/DDBJ whole genome shotgun (WGS) entry which is preliminary data.</text>
</comment>
<dbReference type="Gene3D" id="3.30.930.10">
    <property type="entry name" value="Bira Bifunctional Protein, Domain 2"/>
    <property type="match status" value="1"/>
</dbReference>
<sequence length="252" mass="27920">MTDWDVLNGADKEACLNMQIDKKLLSEVGKRGKPVIHIHRWKAPSATYGYFFPLAKHVKEEARGEGSATVLARRPTGGGMVFHAFDISFAVVLPLNFPGISDVTVDNYKWINCAALRAVEKFLSTINPEKSNPLLSLLEKESPKKKEEIGGFCMAKPTVYDVVLENGQKIVGAAQRRTKEGLLHQGTVALTLPSKNMICATLVQGDQVYAAMEKTTFAVMDEAGVTGENFHSCREQLIEYLIEEIKALRKHE</sequence>
<evidence type="ECO:0000259" key="1">
    <source>
        <dbReference type="PROSITE" id="PS51733"/>
    </source>
</evidence>
<dbReference type="PANTHER" id="PTHR43679:SF2">
    <property type="entry name" value="OCTANOYL-[GCVH]:PROTEIN N-OCTANOYLTRANSFERASE"/>
    <property type="match status" value="1"/>
</dbReference>
<dbReference type="SUPFAM" id="SSF55681">
    <property type="entry name" value="Class II aaRS and biotin synthetases"/>
    <property type="match status" value="1"/>
</dbReference>
<dbReference type="Proteomes" id="UP000218775">
    <property type="component" value="Unassembled WGS sequence"/>
</dbReference>
<feature type="domain" description="BPL/LPL catalytic" evidence="1">
    <location>
        <begin position="30"/>
        <end position="238"/>
    </location>
</feature>